<comment type="caution">
    <text evidence="1">The sequence shown here is derived from an EMBL/GenBank/DDBJ whole genome shotgun (WGS) entry which is preliminary data.</text>
</comment>
<evidence type="ECO:0000313" key="1">
    <source>
        <dbReference type="EMBL" id="KAJ9065735.1"/>
    </source>
</evidence>
<dbReference type="Proteomes" id="UP001165960">
    <property type="component" value="Unassembled WGS sequence"/>
</dbReference>
<gene>
    <name evidence="1" type="ORF">DSO57_1016476</name>
</gene>
<sequence length="107" mass="11530">MIYNLTICSSWPPRVIIFPSMLEIPPTPPANCASFPGLHIGAGQPGCAPYWELASLATAVNYLVKIAPIVYLLFQARPTLPTGAQPDSVMGHDTYPQDILSSSIPSY</sequence>
<dbReference type="EMBL" id="QTSX02004327">
    <property type="protein sequence ID" value="KAJ9065735.1"/>
    <property type="molecule type" value="Genomic_DNA"/>
</dbReference>
<keyword evidence="2" id="KW-1185">Reference proteome</keyword>
<reference evidence="1" key="1">
    <citation type="submission" date="2022-04" db="EMBL/GenBank/DDBJ databases">
        <title>Genome of the entomopathogenic fungus Entomophthora muscae.</title>
        <authorList>
            <person name="Elya C."/>
            <person name="Lovett B.R."/>
            <person name="Lee E."/>
            <person name="Macias A.M."/>
            <person name="Hajek A.E."/>
            <person name="De Bivort B.L."/>
            <person name="Kasson M.T."/>
            <person name="De Fine Licht H.H."/>
            <person name="Stajich J.E."/>
        </authorList>
    </citation>
    <scope>NUCLEOTIDE SEQUENCE</scope>
    <source>
        <strain evidence="1">Berkeley</strain>
    </source>
</reference>
<organism evidence="1 2">
    <name type="scientific">Entomophthora muscae</name>
    <dbReference type="NCBI Taxonomy" id="34485"/>
    <lineage>
        <taxon>Eukaryota</taxon>
        <taxon>Fungi</taxon>
        <taxon>Fungi incertae sedis</taxon>
        <taxon>Zoopagomycota</taxon>
        <taxon>Entomophthoromycotina</taxon>
        <taxon>Entomophthoromycetes</taxon>
        <taxon>Entomophthorales</taxon>
        <taxon>Entomophthoraceae</taxon>
        <taxon>Entomophthora</taxon>
    </lineage>
</organism>
<protein>
    <submittedName>
        <fullName evidence="1">Uncharacterized protein</fullName>
    </submittedName>
</protein>
<proteinExistence type="predicted"/>
<accession>A0ACC2STU5</accession>
<evidence type="ECO:0000313" key="2">
    <source>
        <dbReference type="Proteomes" id="UP001165960"/>
    </source>
</evidence>
<name>A0ACC2STU5_9FUNG</name>